<dbReference type="PANTHER" id="PTHR35569:SF1">
    <property type="entry name" value="CYANAMIDE HYDRATASE DDI2-RELATED"/>
    <property type="match status" value="1"/>
</dbReference>
<comment type="caution">
    <text evidence="2">The sequence shown here is derived from an EMBL/GenBank/DDBJ whole genome shotgun (WGS) entry which is preliminary data.</text>
</comment>
<dbReference type="InterPro" id="IPR003607">
    <property type="entry name" value="HD/PDEase_dom"/>
</dbReference>
<organism evidence="2 3">
    <name type="scientific">Parasedimentitalea maritima</name>
    <dbReference type="NCBI Taxonomy" id="2578117"/>
    <lineage>
        <taxon>Bacteria</taxon>
        <taxon>Pseudomonadati</taxon>
        <taxon>Pseudomonadota</taxon>
        <taxon>Alphaproteobacteria</taxon>
        <taxon>Rhodobacterales</taxon>
        <taxon>Paracoccaceae</taxon>
        <taxon>Parasedimentitalea</taxon>
    </lineage>
</organism>
<evidence type="ECO:0000259" key="1">
    <source>
        <dbReference type="Pfam" id="PF01966"/>
    </source>
</evidence>
<proteinExistence type="predicted"/>
<gene>
    <name evidence="2" type="ORF">GP644_11615</name>
</gene>
<sequence>MTYHFGAKAWAQTTNGIMRRRDRITMLRQLAGTQLGEIARKFRLNKGPAAVDIDLSDIMVPDSATSKAAEDKVSETLNRSLNLHSHRTYYWGMILARSKGLRPDPELLYVSALLHDLGLAETELPKAKSCCFAVNGARLADLFLQEQNWDVSRRTCVFDAISMHLNLDIPASRFGAEAHLLSLGAHLDVTGRNLHLLSRTTVHSVLSQFPRENFTADIVETISAEHHPHSRAGLLGNLGFKKLALANPMDK</sequence>
<accession>A0A6A4RJE6</accession>
<dbReference type="RefSeq" id="WP_158979712.1">
    <property type="nucleotide sequence ID" value="NZ_WSFO01000006.1"/>
</dbReference>
<dbReference type="EMBL" id="WSFO01000006">
    <property type="protein sequence ID" value="KAE9629656.1"/>
    <property type="molecule type" value="Genomic_DNA"/>
</dbReference>
<dbReference type="PANTHER" id="PTHR35569">
    <property type="entry name" value="CYANAMIDE HYDRATASE DDI2-RELATED"/>
    <property type="match status" value="1"/>
</dbReference>
<feature type="domain" description="HD" evidence="1">
    <location>
        <begin position="84"/>
        <end position="161"/>
    </location>
</feature>
<evidence type="ECO:0000313" key="2">
    <source>
        <dbReference type="EMBL" id="KAE9629656.1"/>
    </source>
</evidence>
<reference evidence="2 3" key="1">
    <citation type="submission" date="2019-12" db="EMBL/GenBank/DDBJ databases">
        <authorList>
            <person name="Zhang Y.-J."/>
        </authorList>
    </citation>
    <scope>NUCLEOTIDE SEQUENCE [LARGE SCALE GENOMIC DNA]</scope>
    <source>
        <strain evidence="2 3">H18S-6</strain>
    </source>
</reference>
<evidence type="ECO:0000313" key="3">
    <source>
        <dbReference type="Proteomes" id="UP000441586"/>
    </source>
</evidence>
<name>A0A6A4RJE6_9RHOB</name>
<dbReference type="InterPro" id="IPR006674">
    <property type="entry name" value="HD_domain"/>
</dbReference>
<dbReference type="CDD" id="cd00077">
    <property type="entry name" value="HDc"/>
    <property type="match status" value="1"/>
</dbReference>
<dbReference type="Gene3D" id="1.10.3210.10">
    <property type="entry name" value="Hypothetical protein af1432"/>
    <property type="match status" value="1"/>
</dbReference>
<dbReference type="Proteomes" id="UP000441586">
    <property type="component" value="Unassembled WGS sequence"/>
</dbReference>
<dbReference type="Pfam" id="PF01966">
    <property type="entry name" value="HD"/>
    <property type="match status" value="1"/>
</dbReference>
<protein>
    <submittedName>
        <fullName evidence="2">HD domain-containing protein</fullName>
    </submittedName>
</protein>
<dbReference type="AlphaFoldDB" id="A0A6A4RJE6"/>
<dbReference type="SUPFAM" id="SSF109604">
    <property type="entry name" value="HD-domain/PDEase-like"/>
    <property type="match status" value="1"/>
</dbReference>